<sequence>MVDPHTLLGPSDLQVYGFKSWPRSKCSLKAPPGCITQANRLLNKPAPLVDNMRTTHFPCSKQ</sequence>
<protein>
    <submittedName>
        <fullName evidence="1">Uncharacterized protein</fullName>
    </submittedName>
</protein>
<accession>A0A5B7EF95</accession>
<keyword evidence="2" id="KW-1185">Reference proteome</keyword>
<gene>
    <name evidence="1" type="ORF">E2C01_026277</name>
</gene>
<dbReference type="EMBL" id="VSRR010002729">
    <property type="protein sequence ID" value="MPC32941.1"/>
    <property type="molecule type" value="Genomic_DNA"/>
</dbReference>
<evidence type="ECO:0000313" key="2">
    <source>
        <dbReference type="Proteomes" id="UP000324222"/>
    </source>
</evidence>
<name>A0A5B7EF95_PORTR</name>
<organism evidence="1 2">
    <name type="scientific">Portunus trituberculatus</name>
    <name type="common">Swimming crab</name>
    <name type="synonym">Neptunus trituberculatus</name>
    <dbReference type="NCBI Taxonomy" id="210409"/>
    <lineage>
        <taxon>Eukaryota</taxon>
        <taxon>Metazoa</taxon>
        <taxon>Ecdysozoa</taxon>
        <taxon>Arthropoda</taxon>
        <taxon>Crustacea</taxon>
        <taxon>Multicrustacea</taxon>
        <taxon>Malacostraca</taxon>
        <taxon>Eumalacostraca</taxon>
        <taxon>Eucarida</taxon>
        <taxon>Decapoda</taxon>
        <taxon>Pleocyemata</taxon>
        <taxon>Brachyura</taxon>
        <taxon>Eubrachyura</taxon>
        <taxon>Portunoidea</taxon>
        <taxon>Portunidae</taxon>
        <taxon>Portuninae</taxon>
        <taxon>Portunus</taxon>
    </lineage>
</organism>
<evidence type="ECO:0000313" key="1">
    <source>
        <dbReference type="EMBL" id="MPC32941.1"/>
    </source>
</evidence>
<proteinExistence type="predicted"/>
<reference evidence="1 2" key="1">
    <citation type="submission" date="2019-05" db="EMBL/GenBank/DDBJ databases">
        <title>Another draft genome of Portunus trituberculatus and its Hox gene families provides insights of decapod evolution.</title>
        <authorList>
            <person name="Jeong J.-H."/>
            <person name="Song I."/>
            <person name="Kim S."/>
            <person name="Choi T."/>
            <person name="Kim D."/>
            <person name="Ryu S."/>
            <person name="Kim W."/>
        </authorList>
    </citation>
    <scope>NUCLEOTIDE SEQUENCE [LARGE SCALE GENOMIC DNA]</scope>
    <source>
        <tissue evidence="1">Muscle</tissue>
    </source>
</reference>
<dbReference type="AlphaFoldDB" id="A0A5B7EF95"/>
<comment type="caution">
    <text evidence="1">The sequence shown here is derived from an EMBL/GenBank/DDBJ whole genome shotgun (WGS) entry which is preliminary data.</text>
</comment>
<dbReference type="Proteomes" id="UP000324222">
    <property type="component" value="Unassembled WGS sequence"/>
</dbReference>